<reference evidence="1" key="2">
    <citation type="submission" date="2023-05" db="EMBL/GenBank/DDBJ databases">
        <authorList>
            <consortium name="Lawrence Berkeley National Laboratory"/>
            <person name="Steindorff A."/>
            <person name="Hensen N."/>
            <person name="Bonometti L."/>
            <person name="Westerberg I."/>
            <person name="Brannstrom I.O."/>
            <person name="Guillou S."/>
            <person name="Cros-Aarteil S."/>
            <person name="Calhoun S."/>
            <person name="Haridas S."/>
            <person name="Kuo A."/>
            <person name="Mondo S."/>
            <person name="Pangilinan J."/>
            <person name="Riley R."/>
            <person name="Labutti K."/>
            <person name="Andreopoulos B."/>
            <person name="Lipzen A."/>
            <person name="Chen C."/>
            <person name="Yanf M."/>
            <person name="Daum C."/>
            <person name="Ng V."/>
            <person name="Clum A."/>
            <person name="Ohm R."/>
            <person name="Martin F."/>
            <person name="Silar P."/>
            <person name="Natvig D."/>
            <person name="Lalanne C."/>
            <person name="Gautier V."/>
            <person name="Ament-Velasquez S.L."/>
            <person name="Kruys A."/>
            <person name="Hutchinson M.I."/>
            <person name="Powell A.J."/>
            <person name="Barry K."/>
            <person name="Miller A.N."/>
            <person name="Grigoriev I.V."/>
            <person name="Debuchy R."/>
            <person name="Gladieux P."/>
            <person name="Thoren M.H."/>
            <person name="Johannesson H."/>
        </authorList>
    </citation>
    <scope>NUCLEOTIDE SEQUENCE</scope>
    <source>
        <strain evidence="1">CBS 508.74</strain>
    </source>
</reference>
<keyword evidence="2" id="KW-1185">Reference proteome</keyword>
<dbReference type="Proteomes" id="UP001302812">
    <property type="component" value="Unassembled WGS sequence"/>
</dbReference>
<proteinExistence type="predicted"/>
<dbReference type="AlphaFoldDB" id="A0AAN6TGR6"/>
<name>A0AAN6TGR6_9PEZI</name>
<evidence type="ECO:0000313" key="2">
    <source>
        <dbReference type="Proteomes" id="UP001302812"/>
    </source>
</evidence>
<dbReference type="EMBL" id="MU853339">
    <property type="protein sequence ID" value="KAK4113590.1"/>
    <property type="molecule type" value="Genomic_DNA"/>
</dbReference>
<organism evidence="1 2">
    <name type="scientific">Canariomyces notabilis</name>
    <dbReference type="NCBI Taxonomy" id="2074819"/>
    <lineage>
        <taxon>Eukaryota</taxon>
        <taxon>Fungi</taxon>
        <taxon>Dikarya</taxon>
        <taxon>Ascomycota</taxon>
        <taxon>Pezizomycotina</taxon>
        <taxon>Sordariomycetes</taxon>
        <taxon>Sordariomycetidae</taxon>
        <taxon>Sordariales</taxon>
        <taxon>Chaetomiaceae</taxon>
        <taxon>Canariomyces</taxon>
    </lineage>
</organism>
<dbReference type="GeneID" id="89934490"/>
<accession>A0AAN6TGR6</accession>
<protein>
    <submittedName>
        <fullName evidence="1">Uncharacterized protein</fullName>
    </submittedName>
</protein>
<reference evidence="1" key="1">
    <citation type="journal article" date="2023" name="Mol. Phylogenet. Evol.">
        <title>Genome-scale phylogeny and comparative genomics of the fungal order Sordariales.</title>
        <authorList>
            <person name="Hensen N."/>
            <person name="Bonometti L."/>
            <person name="Westerberg I."/>
            <person name="Brannstrom I.O."/>
            <person name="Guillou S."/>
            <person name="Cros-Aarteil S."/>
            <person name="Calhoun S."/>
            <person name="Haridas S."/>
            <person name="Kuo A."/>
            <person name="Mondo S."/>
            <person name="Pangilinan J."/>
            <person name="Riley R."/>
            <person name="LaButti K."/>
            <person name="Andreopoulos B."/>
            <person name="Lipzen A."/>
            <person name="Chen C."/>
            <person name="Yan M."/>
            <person name="Daum C."/>
            <person name="Ng V."/>
            <person name="Clum A."/>
            <person name="Steindorff A."/>
            <person name="Ohm R.A."/>
            <person name="Martin F."/>
            <person name="Silar P."/>
            <person name="Natvig D.O."/>
            <person name="Lalanne C."/>
            <person name="Gautier V."/>
            <person name="Ament-Velasquez S.L."/>
            <person name="Kruys A."/>
            <person name="Hutchinson M.I."/>
            <person name="Powell A.J."/>
            <person name="Barry K."/>
            <person name="Miller A.N."/>
            <person name="Grigoriev I.V."/>
            <person name="Debuchy R."/>
            <person name="Gladieux P."/>
            <person name="Hiltunen Thoren M."/>
            <person name="Johannesson H."/>
        </authorList>
    </citation>
    <scope>NUCLEOTIDE SEQUENCE</scope>
    <source>
        <strain evidence="1">CBS 508.74</strain>
    </source>
</reference>
<dbReference type="RefSeq" id="XP_064671160.1">
    <property type="nucleotide sequence ID" value="XM_064810365.1"/>
</dbReference>
<sequence>MKTNQRLEHGRSLSSSPVVPCSSGTNMEFCWTRSPITEWGYWGMQRRPHPLQTLASCPARVPGRGSHRYEAWCLEYRSTGRHRSRKCHRSISEDTVYQYSFDFGQKSFTFYITVVGDGLRFHRIKQPCIRNYNANPRTASIMEISPRSLYFQPHHARL</sequence>
<evidence type="ECO:0000313" key="1">
    <source>
        <dbReference type="EMBL" id="KAK4113590.1"/>
    </source>
</evidence>
<gene>
    <name evidence="1" type="ORF">N656DRAFT_630714</name>
</gene>
<comment type="caution">
    <text evidence="1">The sequence shown here is derived from an EMBL/GenBank/DDBJ whole genome shotgun (WGS) entry which is preliminary data.</text>
</comment>